<evidence type="ECO:0000313" key="1">
    <source>
        <dbReference type="EMBL" id="MFC4388956.1"/>
    </source>
</evidence>
<sequence>MNIKTFKGFEEIYPEKVDGTDSWYFGQWTPCSEAYEVPEFKNKYPGTRLYFIEYPSGKVFEPINQEANVFLERPVYEYKDNSFGIIRYDFNKEVIQIIIFKPECSSVKTIKEIPFSKVGDMVNLRLIISPFALVKHDVHNDSVEFLWPKEINYEFEKNESLDFQDDGKLYLTKWIEDPEYREEIIVRDAITGQIIERSPGYLRRMPGGSVWKMTSK</sequence>
<accession>A0ABV8VWR2</accession>
<protein>
    <submittedName>
        <fullName evidence="1">Uncharacterized protein</fullName>
    </submittedName>
</protein>
<gene>
    <name evidence="1" type="ORF">ACFOZ1_14230</name>
</gene>
<dbReference type="EMBL" id="JBHSDV010000005">
    <property type="protein sequence ID" value="MFC4388956.1"/>
    <property type="molecule type" value="Genomic_DNA"/>
</dbReference>
<comment type="caution">
    <text evidence="1">The sequence shown here is derived from an EMBL/GenBank/DDBJ whole genome shotgun (WGS) entry which is preliminary data.</text>
</comment>
<evidence type="ECO:0000313" key="2">
    <source>
        <dbReference type="Proteomes" id="UP001595880"/>
    </source>
</evidence>
<keyword evidence="2" id="KW-1185">Reference proteome</keyword>
<name>A0ABV8VWR2_9BACI</name>
<dbReference type="Proteomes" id="UP001595880">
    <property type="component" value="Unassembled WGS sequence"/>
</dbReference>
<dbReference type="RefSeq" id="WP_373742788.1">
    <property type="nucleotide sequence ID" value="NZ_JBHSDV010000005.1"/>
</dbReference>
<reference evidence="2" key="1">
    <citation type="journal article" date="2019" name="Int. J. Syst. Evol. Microbiol.">
        <title>The Global Catalogue of Microorganisms (GCM) 10K type strain sequencing project: providing services to taxonomists for standard genome sequencing and annotation.</title>
        <authorList>
            <consortium name="The Broad Institute Genomics Platform"/>
            <consortium name="The Broad Institute Genome Sequencing Center for Infectious Disease"/>
            <person name="Wu L."/>
            <person name="Ma J."/>
        </authorList>
    </citation>
    <scope>NUCLEOTIDE SEQUENCE [LARGE SCALE GENOMIC DNA]</scope>
    <source>
        <strain evidence="2">KACC 14058</strain>
    </source>
</reference>
<proteinExistence type="predicted"/>
<organism evidence="1 2">
    <name type="scientific">Gracilibacillus marinus</name>
    <dbReference type="NCBI Taxonomy" id="630535"/>
    <lineage>
        <taxon>Bacteria</taxon>
        <taxon>Bacillati</taxon>
        <taxon>Bacillota</taxon>
        <taxon>Bacilli</taxon>
        <taxon>Bacillales</taxon>
        <taxon>Bacillaceae</taxon>
        <taxon>Gracilibacillus</taxon>
    </lineage>
</organism>